<evidence type="ECO:0000313" key="2">
    <source>
        <dbReference type="Proteomes" id="UP000007129"/>
    </source>
</evidence>
<dbReference type="InParanoid" id="K2R7G6"/>
<dbReference type="VEuPathDB" id="FungiDB:MPH_12630"/>
<protein>
    <submittedName>
        <fullName evidence="1">Uncharacterized protein</fullName>
    </submittedName>
</protein>
<name>K2R7G6_MACPH</name>
<evidence type="ECO:0000313" key="1">
    <source>
        <dbReference type="EMBL" id="EKG10248.1"/>
    </source>
</evidence>
<dbReference type="Proteomes" id="UP000007129">
    <property type="component" value="Unassembled WGS sequence"/>
</dbReference>
<organism evidence="1 2">
    <name type="scientific">Macrophomina phaseolina (strain MS6)</name>
    <name type="common">Charcoal rot fungus</name>
    <dbReference type="NCBI Taxonomy" id="1126212"/>
    <lineage>
        <taxon>Eukaryota</taxon>
        <taxon>Fungi</taxon>
        <taxon>Dikarya</taxon>
        <taxon>Ascomycota</taxon>
        <taxon>Pezizomycotina</taxon>
        <taxon>Dothideomycetes</taxon>
        <taxon>Dothideomycetes incertae sedis</taxon>
        <taxon>Botryosphaeriales</taxon>
        <taxon>Botryosphaeriaceae</taxon>
        <taxon>Macrophomina</taxon>
    </lineage>
</organism>
<dbReference type="EMBL" id="AHHD01000524">
    <property type="protein sequence ID" value="EKG10248.1"/>
    <property type="molecule type" value="Genomic_DNA"/>
</dbReference>
<proteinExistence type="predicted"/>
<dbReference type="HOGENOM" id="CLU_1855646_0_0_1"/>
<reference evidence="1 2" key="1">
    <citation type="journal article" date="2012" name="BMC Genomics">
        <title>Tools to kill: Genome of one of the most destructive plant pathogenic fungi Macrophomina phaseolina.</title>
        <authorList>
            <person name="Islam M.S."/>
            <person name="Haque M.S."/>
            <person name="Islam M.M."/>
            <person name="Emdad E.M."/>
            <person name="Halim A."/>
            <person name="Hossen Q.M.M."/>
            <person name="Hossain M.Z."/>
            <person name="Ahmed B."/>
            <person name="Rahim S."/>
            <person name="Rahman M.S."/>
            <person name="Alam M.M."/>
            <person name="Hou S."/>
            <person name="Wan X."/>
            <person name="Saito J.A."/>
            <person name="Alam M."/>
        </authorList>
    </citation>
    <scope>NUCLEOTIDE SEQUENCE [LARGE SCALE GENOMIC DNA]</scope>
    <source>
        <strain evidence="1 2">MS6</strain>
    </source>
</reference>
<accession>K2R7G6</accession>
<dbReference type="AlphaFoldDB" id="K2R7G6"/>
<sequence length="138" mass="15427">MNADFVAIGSAFMAREMSLPTATLVATVPTTLFARRPALPLSSLMPRLEWTQCFNWSNLYHTVHNIMTRWPKKPRQPELLDVVVLINCEEAVSGLHRLDSGWIMTLNGCNSFAERRLCNGPRSSTASEDCFALTSRVA</sequence>
<gene>
    <name evidence="1" type="ORF">MPH_12630</name>
</gene>
<comment type="caution">
    <text evidence="1">The sequence shown here is derived from an EMBL/GenBank/DDBJ whole genome shotgun (WGS) entry which is preliminary data.</text>
</comment>